<feature type="active site" evidence="5">
    <location>
        <position position="357"/>
    </location>
</feature>
<evidence type="ECO:0000259" key="7">
    <source>
        <dbReference type="Pfam" id="PF01974"/>
    </source>
</evidence>
<evidence type="ECO:0000313" key="8">
    <source>
        <dbReference type="EMBL" id="KAF8479744.1"/>
    </source>
</evidence>
<evidence type="ECO:0000313" key="9">
    <source>
        <dbReference type="Proteomes" id="UP000759537"/>
    </source>
</evidence>
<evidence type="ECO:0000256" key="4">
    <source>
        <dbReference type="PIRNR" id="PIRNR011789"/>
    </source>
</evidence>
<evidence type="ECO:0000256" key="6">
    <source>
        <dbReference type="SAM" id="MobiDB-lite"/>
    </source>
</evidence>
<dbReference type="GO" id="GO:0000213">
    <property type="term" value="F:tRNA-intron lyase activity"/>
    <property type="evidence" value="ECO:0007669"/>
    <property type="project" value="UniProtKB-UniRule"/>
</dbReference>
<dbReference type="InterPro" id="IPR016589">
    <property type="entry name" value="tRNA_splic_SEN2"/>
</dbReference>
<sequence length="403" mass="45373">MAAVPQSKPSADSSQKKGGRKRNENNRIYANPLPITFSRTENRFTVTALSIFGVSPAQVLNPRCEGTFDPTTRSVWITNPKDSMTLWRRGFFGKGNLSRSEPSWLARQSHIRATTAGRHITSEEVTAKRRAERKQFKLDRAQAIAAAAAEAEAAFAEGRIISADETGVLIPSAATWKPSDLTRSIASPASESLQEVTDLSLEPLEDMEHMQLTLAEAFFLTWALDCLTICHPETLEPMTLREIWVAFQTAYLSPLLQASPSQAHGLRPDNPFLINYVFFHHYRSLGWVVKNGVKFSVDYLLYKRGPVFHHAEFAMVLIPVYEDPDDVKSSPFAISNLEPFTWQWLSTINRVNSQVQKTLVLSYVTIPALSRLSVGELSSPACFKRYTIREIILRRFVPARMRD</sequence>
<gene>
    <name evidence="8" type="ORF">DFH94DRAFT_631939</name>
</gene>
<evidence type="ECO:0000256" key="1">
    <source>
        <dbReference type="ARBA" id="ARBA00008078"/>
    </source>
</evidence>
<dbReference type="InterPro" id="IPR006676">
    <property type="entry name" value="tRNA_splic"/>
</dbReference>
<dbReference type="OrthoDB" id="10249562at2759"/>
<dbReference type="InterPro" id="IPR036167">
    <property type="entry name" value="tRNA_intron_Endo_cat-like_sf"/>
</dbReference>
<accession>A0A9P5MVI0</accession>
<dbReference type="InterPro" id="IPR011856">
    <property type="entry name" value="tRNA_endonuc-like_dom_sf"/>
</dbReference>
<dbReference type="PANTHER" id="PTHR21227:SF0">
    <property type="entry name" value="TRNA-SPLICING ENDONUCLEASE SUBUNIT SEN2"/>
    <property type="match status" value="1"/>
</dbReference>
<dbReference type="PIRSF" id="PIRSF011789">
    <property type="entry name" value="tRNA_splic_SEN2"/>
    <property type="match status" value="1"/>
</dbReference>
<dbReference type="InterPro" id="IPR006677">
    <property type="entry name" value="tRNA_intron_Endonuc_cat-like"/>
</dbReference>
<dbReference type="GO" id="GO:0000379">
    <property type="term" value="P:tRNA-type intron splice site recognition and cleavage"/>
    <property type="evidence" value="ECO:0007669"/>
    <property type="project" value="TreeGrafter"/>
</dbReference>
<evidence type="ECO:0000256" key="2">
    <source>
        <dbReference type="ARBA" id="ARBA00022694"/>
    </source>
</evidence>
<keyword evidence="2 4" id="KW-0819">tRNA processing</keyword>
<dbReference type="EMBL" id="WHVB01000009">
    <property type="protein sequence ID" value="KAF8479744.1"/>
    <property type="molecule type" value="Genomic_DNA"/>
</dbReference>
<comment type="similarity">
    <text evidence="1 4">Belongs to the tRNA-intron endonuclease family.</text>
</comment>
<reference evidence="8" key="1">
    <citation type="submission" date="2019-10" db="EMBL/GenBank/DDBJ databases">
        <authorList>
            <consortium name="DOE Joint Genome Institute"/>
            <person name="Kuo A."/>
            <person name="Miyauchi S."/>
            <person name="Kiss E."/>
            <person name="Drula E."/>
            <person name="Kohler A."/>
            <person name="Sanchez-Garcia M."/>
            <person name="Andreopoulos B."/>
            <person name="Barry K.W."/>
            <person name="Bonito G."/>
            <person name="Buee M."/>
            <person name="Carver A."/>
            <person name="Chen C."/>
            <person name="Cichocki N."/>
            <person name="Clum A."/>
            <person name="Culley D."/>
            <person name="Crous P.W."/>
            <person name="Fauchery L."/>
            <person name="Girlanda M."/>
            <person name="Hayes R."/>
            <person name="Keri Z."/>
            <person name="LaButti K."/>
            <person name="Lipzen A."/>
            <person name="Lombard V."/>
            <person name="Magnuson J."/>
            <person name="Maillard F."/>
            <person name="Morin E."/>
            <person name="Murat C."/>
            <person name="Nolan M."/>
            <person name="Ohm R."/>
            <person name="Pangilinan J."/>
            <person name="Pereira M."/>
            <person name="Perotto S."/>
            <person name="Peter M."/>
            <person name="Riley R."/>
            <person name="Sitrit Y."/>
            <person name="Stielow B."/>
            <person name="Szollosi G."/>
            <person name="Zifcakova L."/>
            <person name="Stursova M."/>
            <person name="Spatafora J.W."/>
            <person name="Tedersoo L."/>
            <person name="Vaario L.-M."/>
            <person name="Yamada A."/>
            <person name="Yan M."/>
            <person name="Wang P."/>
            <person name="Xu J."/>
            <person name="Bruns T."/>
            <person name="Baldrian P."/>
            <person name="Vilgalys R."/>
            <person name="Henrissat B."/>
            <person name="Grigoriev I.V."/>
            <person name="Hibbett D."/>
            <person name="Nagy L.G."/>
            <person name="Martin F.M."/>
        </authorList>
    </citation>
    <scope>NUCLEOTIDE SEQUENCE</scope>
    <source>
        <strain evidence="8">Prilba</strain>
    </source>
</reference>
<comment type="caution">
    <text evidence="8">The sequence shown here is derived from an EMBL/GenBank/DDBJ whole genome shotgun (WGS) entry which is preliminary data.</text>
</comment>
<feature type="domain" description="tRNA intron endonuclease catalytic" evidence="7">
    <location>
        <begin position="272"/>
        <end position="364"/>
    </location>
</feature>
<evidence type="ECO:0000256" key="3">
    <source>
        <dbReference type="ARBA" id="ARBA00023239"/>
    </source>
</evidence>
<dbReference type="AlphaFoldDB" id="A0A9P5MVI0"/>
<evidence type="ECO:0000256" key="5">
    <source>
        <dbReference type="PIRSR" id="PIRSR011789-1"/>
    </source>
</evidence>
<feature type="region of interest" description="Disordered" evidence="6">
    <location>
        <begin position="1"/>
        <end position="27"/>
    </location>
</feature>
<feature type="active site" evidence="5">
    <location>
        <position position="302"/>
    </location>
</feature>
<comment type="function">
    <text evidence="4">Constitutes one of the two catalytic subunit of the tRNA-splicing endonuclease complex, a complex responsible for identification and cleavage of the splice sites in pre-tRNA. It cleaves pre-tRNA at the 5'- and 3'-splice sites to release the intron. The products are an intron and two tRNA half-molecules bearing 2',3'-cyclic phosphate and 5'-OH termini. There are no conserved sequences at the splice sites, but the intron is invariably located at the same site in the gene, placing the splice sites an invariant distance from the constant structural features of the tRNA body.</text>
</comment>
<keyword evidence="3 4" id="KW-0456">Lyase</keyword>
<protein>
    <recommendedName>
        <fullName evidence="4">tRNA-splicing endonuclease subunit Sen2</fullName>
        <ecNumber evidence="4">4.6.1.16</ecNumber>
    </recommendedName>
</protein>
<dbReference type="CDD" id="cd22363">
    <property type="entry name" value="tRNA-intron_lyase_C"/>
    <property type="match status" value="1"/>
</dbReference>
<dbReference type="SUPFAM" id="SSF53032">
    <property type="entry name" value="tRNA-intron endonuclease catalytic domain-like"/>
    <property type="match status" value="1"/>
</dbReference>
<dbReference type="Proteomes" id="UP000759537">
    <property type="component" value="Unassembled WGS sequence"/>
</dbReference>
<dbReference type="FunFam" id="3.40.1350.10:FF:000007">
    <property type="entry name" value="tRNA-splicing endonuclease subunit Sen2"/>
    <property type="match status" value="1"/>
</dbReference>
<dbReference type="GO" id="GO:0000214">
    <property type="term" value="C:tRNA-intron endonuclease complex"/>
    <property type="evidence" value="ECO:0007669"/>
    <property type="project" value="UniProtKB-UniRule"/>
</dbReference>
<organism evidence="8 9">
    <name type="scientific">Russula ochroleuca</name>
    <dbReference type="NCBI Taxonomy" id="152965"/>
    <lineage>
        <taxon>Eukaryota</taxon>
        <taxon>Fungi</taxon>
        <taxon>Dikarya</taxon>
        <taxon>Basidiomycota</taxon>
        <taxon>Agaricomycotina</taxon>
        <taxon>Agaricomycetes</taxon>
        <taxon>Russulales</taxon>
        <taxon>Russulaceae</taxon>
        <taxon>Russula</taxon>
    </lineage>
</organism>
<dbReference type="EC" id="4.6.1.16" evidence="4"/>
<dbReference type="PANTHER" id="PTHR21227">
    <property type="entry name" value="TRNA-SPLICING ENDONUCLEASE SUBUNIT SEN2"/>
    <property type="match status" value="1"/>
</dbReference>
<dbReference type="Gene3D" id="3.40.1350.10">
    <property type="match status" value="1"/>
</dbReference>
<proteinExistence type="inferred from homology"/>
<name>A0A9P5MVI0_9AGAM</name>
<dbReference type="GO" id="GO:0003676">
    <property type="term" value="F:nucleic acid binding"/>
    <property type="evidence" value="ECO:0007669"/>
    <property type="project" value="InterPro"/>
</dbReference>
<keyword evidence="9" id="KW-1185">Reference proteome</keyword>
<reference evidence="8" key="2">
    <citation type="journal article" date="2020" name="Nat. Commun.">
        <title>Large-scale genome sequencing of mycorrhizal fungi provides insights into the early evolution of symbiotic traits.</title>
        <authorList>
            <person name="Miyauchi S."/>
            <person name="Kiss E."/>
            <person name="Kuo A."/>
            <person name="Drula E."/>
            <person name="Kohler A."/>
            <person name="Sanchez-Garcia M."/>
            <person name="Morin E."/>
            <person name="Andreopoulos B."/>
            <person name="Barry K.W."/>
            <person name="Bonito G."/>
            <person name="Buee M."/>
            <person name="Carver A."/>
            <person name="Chen C."/>
            <person name="Cichocki N."/>
            <person name="Clum A."/>
            <person name="Culley D."/>
            <person name="Crous P.W."/>
            <person name="Fauchery L."/>
            <person name="Girlanda M."/>
            <person name="Hayes R.D."/>
            <person name="Keri Z."/>
            <person name="LaButti K."/>
            <person name="Lipzen A."/>
            <person name="Lombard V."/>
            <person name="Magnuson J."/>
            <person name="Maillard F."/>
            <person name="Murat C."/>
            <person name="Nolan M."/>
            <person name="Ohm R.A."/>
            <person name="Pangilinan J."/>
            <person name="Pereira M.F."/>
            <person name="Perotto S."/>
            <person name="Peter M."/>
            <person name="Pfister S."/>
            <person name="Riley R."/>
            <person name="Sitrit Y."/>
            <person name="Stielow J.B."/>
            <person name="Szollosi G."/>
            <person name="Zifcakova L."/>
            <person name="Stursova M."/>
            <person name="Spatafora J.W."/>
            <person name="Tedersoo L."/>
            <person name="Vaario L.M."/>
            <person name="Yamada A."/>
            <person name="Yan M."/>
            <person name="Wang P."/>
            <person name="Xu J."/>
            <person name="Bruns T."/>
            <person name="Baldrian P."/>
            <person name="Vilgalys R."/>
            <person name="Dunand C."/>
            <person name="Henrissat B."/>
            <person name="Grigoriev I.V."/>
            <person name="Hibbett D."/>
            <person name="Nagy L.G."/>
            <person name="Martin F.M."/>
        </authorList>
    </citation>
    <scope>NUCLEOTIDE SEQUENCE</scope>
    <source>
        <strain evidence="8">Prilba</strain>
    </source>
</reference>
<dbReference type="Pfam" id="PF01974">
    <property type="entry name" value="tRNA_int_endo"/>
    <property type="match status" value="1"/>
</dbReference>
<dbReference type="GO" id="GO:0005737">
    <property type="term" value="C:cytoplasm"/>
    <property type="evidence" value="ECO:0007669"/>
    <property type="project" value="TreeGrafter"/>
</dbReference>
<feature type="active site" evidence="5">
    <location>
        <position position="310"/>
    </location>
</feature>